<sequence>MTRYLGHTTWTDFNAPRRRPLLVVPVGSCEQHGPHLPLDTDTRIAKALAESLVDKYDEGDVLVAPALSITASGEHQSFPGTLSLGTAVFEQVLIELVRSADWSAGVVLVNGHGGNRKAVRNAVRTLESEQRRVFAWWPKVEGSDAHAGGTETSMMLAISPELVRMDLAERGNTEPLRDLLDEMAERGVSAVSPNGVLGDPTRATAVHGRTILTRLSIDLVAAVDEWWQ</sequence>
<dbReference type="Pfam" id="PF02633">
    <property type="entry name" value="Creatininase"/>
    <property type="match status" value="1"/>
</dbReference>
<dbReference type="GO" id="GO:0009231">
    <property type="term" value="P:riboflavin biosynthetic process"/>
    <property type="evidence" value="ECO:0007669"/>
    <property type="project" value="TreeGrafter"/>
</dbReference>
<dbReference type="EMBL" id="CAEZYF010000023">
    <property type="protein sequence ID" value="CAB4739159.1"/>
    <property type="molecule type" value="Genomic_DNA"/>
</dbReference>
<protein>
    <submittedName>
        <fullName evidence="8">Unannotated protein</fullName>
    </submittedName>
</protein>
<evidence type="ECO:0000256" key="3">
    <source>
        <dbReference type="ARBA" id="ARBA00022801"/>
    </source>
</evidence>
<dbReference type="EMBL" id="CAFBOL010000018">
    <property type="protein sequence ID" value="CAB4983582.1"/>
    <property type="molecule type" value="Genomic_DNA"/>
</dbReference>
<gene>
    <name evidence="6" type="ORF">UFOPK2656_02767</name>
    <name evidence="7" type="ORF">UFOPK3267_02446</name>
    <name evidence="8" type="ORF">UFOPK3651_02416</name>
    <name evidence="9" type="ORF">UFOPK3931_00962</name>
    <name evidence="5" type="ORF">UFOPK4189_02934</name>
</gene>
<dbReference type="GO" id="GO:0016811">
    <property type="term" value="F:hydrolase activity, acting on carbon-nitrogen (but not peptide) bonds, in linear amides"/>
    <property type="evidence" value="ECO:0007669"/>
    <property type="project" value="TreeGrafter"/>
</dbReference>
<evidence type="ECO:0000313" key="5">
    <source>
        <dbReference type="EMBL" id="CAB4365180.1"/>
    </source>
</evidence>
<dbReference type="EMBL" id="CAFBIY010000175">
    <property type="protein sequence ID" value="CAB4852924.1"/>
    <property type="molecule type" value="Genomic_DNA"/>
</dbReference>
<keyword evidence="3" id="KW-0378">Hydrolase</keyword>
<accession>A0A6J7JLC2</accession>
<reference evidence="8" key="1">
    <citation type="submission" date="2020-05" db="EMBL/GenBank/DDBJ databases">
        <authorList>
            <person name="Chiriac C."/>
            <person name="Salcher M."/>
            <person name="Ghai R."/>
            <person name="Kavagutti S V."/>
        </authorList>
    </citation>
    <scope>NUCLEOTIDE SEQUENCE</scope>
</reference>
<evidence type="ECO:0000313" key="6">
    <source>
        <dbReference type="EMBL" id="CAB4739159.1"/>
    </source>
</evidence>
<evidence type="ECO:0000256" key="1">
    <source>
        <dbReference type="ARBA" id="ARBA00001947"/>
    </source>
</evidence>
<evidence type="ECO:0000256" key="2">
    <source>
        <dbReference type="ARBA" id="ARBA00022723"/>
    </source>
</evidence>
<name>A0A6J7JLC2_9ZZZZ</name>
<dbReference type="NCBIfam" id="TIGR03964">
    <property type="entry name" value="mycofact_creat"/>
    <property type="match status" value="1"/>
</dbReference>
<dbReference type="GO" id="GO:0046872">
    <property type="term" value="F:metal ion binding"/>
    <property type="evidence" value="ECO:0007669"/>
    <property type="project" value="UniProtKB-KW"/>
</dbReference>
<evidence type="ECO:0000313" key="9">
    <source>
        <dbReference type="EMBL" id="CAB4983582.1"/>
    </source>
</evidence>
<dbReference type="EMBL" id="CAESGF010000025">
    <property type="protein sequence ID" value="CAB4365180.1"/>
    <property type="molecule type" value="Genomic_DNA"/>
</dbReference>
<dbReference type="InterPro" id="IPR024087">
    <property type="entry name" value="Creatininase-like_sf"/>
</dbReference>
<organism evidence="8">
    <name type="scientific">freshwater metagenome</name>
    <dbReference type="NCBI Taxonomy" id="449393"/>
    <lineage>
        <taxon>unclassified sequences</taxon>
        <taxon>metagenomes</taxon>
        <taxon>ecological metagenomes</taxon>
    </lineage>
</organism>
<evidence type="ECO:0000313" key="7">
    <source>
        <dbReference type="EMBL" id="CAB4852924.1"/>
    </source>
</evidence>
<dbReference type="SUPFAM" id="SSF102215">
    <property type="entry name" value="Creatininase"/>
    <property type="match status" value="1"/>
</dbReference>
<evidence type="ECO:0000256" key="4">
    <source>
        <dbReference type="ARBA" id="ARBA00022833"/>
    </source>
</evidence>
<dbReference type="PANTHER" id="PTHR35005:SF1">
    <property type="entry name" value="2-AMINO-5-FORMYLAMINO-6-RIBOSYLAMINOPYRIMIDIN-4(3H)-ONE 5'-MONOPHOSPHATE DEFORMYLASE"/>
    <property type="match status" value="1"/>
</dbReference>
<dbReference type="AlphaFoldDB" id="A0A6J7JLC2"/>
<dbReference type="PANTHER" id="PTHR35005">
    <property type="entry name" value="3-DEHYDRO-SCYLLO-INOSOSE HYDROLASE"/>
    <property type="match status" value="1"/>
</dbReference>
<keyword evidence="2" id="KW-0479">Metal-binding</keyword>
<comment type="cofactor">
    <cofactor evidence="1">
        <name>Zn(2+)</name>
        <dbReference type="ChEBI" id="CHEBI:29105"/>
    </cofactor>
</comment>
<keyword evidence="4" id="KW-0862">Zinc</keyword>
<evidence type="ECO:0000313" key="8">
    <source>
        <dbReference type="EMBL" id="CAB4944418.1"/>
    </source>
</evidence>
<dbReference type="InterPro" id="IPR003785">
    <property type="entry name" value="Creatininase/forma_Hydrolase"/>
</dbReference>
<proteinExistence type="predicted"/>
<dbReference type="Gene3D" id="3.40.50.10310">
    <property type="entry name" value="Creatininase"/>
    <property type="match status" value="1"/>
</dbReference>
<dbReference type="EMBL" id="CAFBMT010000015">
    <property type="protein sequence ID" value="CAB4944418.1"/>
    <property type="molecule type" value="Genomic_DNA"/>
</dbReference>
<dbReference type="InterPro" id="IPR023871">
    <property type="entry name" value="MftE"/>
</dbReference>